<evidence type="ECO:0000256" key="3">
    <source>
        <dbReference type="ARBA" id="ARBA00022475"/>
    </source>
</evidence>
<sequence length="328" mass="36714">MSDEEEKPCECPPGLPGYLATFADLMSLLMCFFVLLLSFSEMDVLKFKRLAGSMREAFGVQNQIDVNMIPKGTSIIAQEFSPGKPEPTPLQVVMQHTTDADLPNVEQLCKQAVEKALEEQCPKVQGQELSDIVVEKIKQLVDKTESDAVSIAAAMEQEIRNNMVEVETRGRKITIRVQEKGSFDSGSATLKWEFLPVIERLAEIIAGIEGHVAIEGHSDSIPIHTARFRSNWDLSAARALEVLHALIEARPDLDQQRFTVTAYADTKPLVPNDTPENRARNRRVEIIIQQPLDEQTKKELETARKQAPELINETQLPGIQELSPDEIF</sequence>
<evidence type="ECO:0000256" key="9">
    <source>
        <dbReference type="SAM" id="Phobius"/>
    </source>
</evidence>
<keyword evidence="4 9" id="KW-0812">Transmembrane</keyword>
<comment type="similarity">
    <text evidence="2">Belongs to the MotB family.</text>
</comment>
<evidence type="ECO:0000256" key="1">
    <source>
        <dbReference type="ARBA" id="ARBA00004162"/>
    </source>
</evidence>
<gene>
    <name evidence="11" type="ORF">AAIA72_00270</name>
</gene>
<protein>
    <submittedName>
        <fullName evidence="11">Flagellar motor protein MotB</fullName>
    </submittedName>
</protein>
<evidence type="ECO:0000313" key="11">
    <source>
        <dbReference type="EMBL" id="XDT72458.1"/>
    </source>
</evidence>
<evidence type="ECO:0000256" key="8">
    <source>
        <dbReference type="SAM" id="MobiDB-lite"/>
    </source>
</evidence>
<reference evidence="11" key="1">
    <citation type="submission" date="2024-05" db="EMBL/GenBank/DDBJ databases">
        <title>Genome sequencing of novel strain.</title>
        <authorList>
            <person name="Ganbat D."/>
            <person name="Ganbat S."/>
            <person name="Lee S.-J."/>
        </authorList>
    </citation>
    <scope>NUCLEOTIDE SEQUENCE</scope>
    <source>
        <strain evidence="11">SMD15-11</strain>
    </source>
</reference>
<evidence type="ECO:0000256" key="7">
    <source>
        <dbReference type="PROSITE-ProRule" id="PRU00473"/>
    </source>
</evidence>
<dbReference type="InterPro" id="IPR036737">
    <property type="entry name" value="OmpA-like_sf"/>
</dbReference>
<dbReference type="PROSITE" id="PS51123">
    <property type="entry name" value="OMPA_2"/>
    <property type="match status" value="1"/>
</dbReference>
<dbReference type="PANTHER" id="PTHR30329:SF21">
    <property type="entry name" value="LIPOPROTEIN YIAD-RELATED"/>
    <property type="match status" value="1"/>
</dbReference>
<keyword evidence="5 9" id="KW-1133">Transmembrane helix</keyword>
<accession>A0AB39UW11</accession>
<dbReference type="NCBIfam" id="NF006508">
    <property type="entry name" value="PRK08944.1"/>
    <property type="match status" value="1"/>
</dbReference>
<dbReference type="CDD" id="cd07185">
    <property type="entry name" value="OmpA_C-like"/>
    <property type="match status" value="1"/>
</dbReference>
<dbReference type="RefSeq" id="WP_369601465.1">
    <property type="nucleotide sequence ID" value="NZ_CP154858.1"/>
</dbReference>
<dbReference type="Pfam" id="PF13677">
    <property type="entry name" value="MotB_plug"/>
    <property type="match status" value="1"/>
</dbReference>
<organism evidence="11">
    <name type="scientific">Thermohahella caldifontis</name>
    <dbReference type="NCBI Taxonomy" id="3142973"/>
    <lineage>
        <taxon>Bacteria</taxon>
        <taxon>Pseudomonadati</taxon>
        <taxon>Pseudomonadota</taxon>
        <taxon>Gammaproteobacteria</taxon>
        <taxon>Oceanospirillales</taxon>
        <taxon>Hahellaceae</taxon>
        <taxon>Thermohahella</taxon>
    </lineage>
</organism>
<evidence type="ECO:0000256" key="5">
    <source>
        <dbReference type="ARBA" id="ARBA00022989"/>
    </source>
</evidence>
<dbReference type="GO" id="GO:0005886">
    <property type="term" value="C:plasma membrane"/>
    <property type="evidence" value="ECO:0007669"/>
    <property type="project" value="UniProtKB-SubCell"/>
</dbReference>
<evidence type="ECO:0000259" key="10">
    <source>
        <dbReference type="PROSITE" id="PS51123"/>
    </source>
</evidence>
<dbReference type="InterPro" id="IPR025713">
    <property type="entry name" value="MotB-like_N_dom"/>
</dbReference>
<feature type="transmembrane region" description="Helical" evidence="9">
    <location>
        <begin position="20"/>
        <end position="39"/>
    </location>
</feature>
<evidence type="ECO:0000256" key="4">
    <source>
        <dbReference type="ARBA" id="ARBA00022692"/>
    </source>
</evidence>
<comment type="subcellular location">
    <subcellularLocation>
        <location evidence="1">Cell membrane</location>
        <topology evidence="1">Single-pass membrane protein</topology>
    </subcellularLocation>
</comment>
<evidence type="ECO:0000256" key="2">
    <source>
        <dbReference type="ARBA" id="ARBA00008914"/>
    </source>
</evidence>
<dbReference type="KEGG" id="tcd:AAIA72_00270"/>
<dbReference type="EMBL" id="CP154858">
    <property type="protein sequence ID" value="XDT72458.1"/>
    <property type="molecule type" value="Genomic_DNA"/>
</dbReference>
<dbReference type="PANTHER" id="PTHR30329">
    <property type="entry name" value="STATOR ELEMENT OF FLAGELLAR MOTOR COMPLEX"/>
    <property type="match status" value="1"/>
</dbReference>
<feature type="domain" description="OmpA-like" evidence="10">
    <location>
        <begin position="170"/>
        <end position="292"/>
    </location>
</feature>
<dbReference type="Gene3D" id="3.30.1330.60">
    <property type="entry name" value="OmpA-like domain"/>
    <property type="match status" value="1"/>
</dbReference>
<evidence type="ECO:0000256" key="6">
    <source>
        <dbReference type="ARBA" id="ARBA00023136"/>
    </source>
</evidence>
<dbReference type="Pfam" id="PF00691">
    <property type="entry name" value="OmpA"/>
    <property type="match status" value="1"/>
</dbReference>
<keyword evidence="11" id="KW-0282">Flagellum</keyword>
<keyword evidence="11" id="KW-0966">Cell projection</keyword>
<keyword evidence="3" id="KW-1003">Cell membrane</keyword>
<dbReference type="InterPro" id="IPR006665">
    <property type="entry name" value="OmpA-like"/>
</dbReference>
<name>A0AB39UW11_9GAMM</name>
<dbReference type="SUPFAM" id="SSF103088">
    <property type="entry name" value="OmpA-like"/>
    <property type="match status" value="1"/>
</dbReference>
<keyword evidence="6 7" id="KW-0472">Membrane</keyword>
<proteinExistence type="inferred from homology"/>
<keyword evidence="11" id="KW-0969">Cilium</keyword>
<feature type="region of interest" description="Disordered" evidence="8">
    <location>
        <begin position="308"/>
        <end position="328"/>
    </location>
</feature>
<dbReference type="InterPro" id="IPR050330">
    <property type="entry name" value="Bact_OuterMem_StrucFunc"/>
</dbReference>
<dbReference type="AlphaFoldDB" id="A0AB39UW11"/>